<evidence type="ECO:0000256" key="1">
    <source>
        <dbReference type="SAM" id="MobiDB-lite"/>
    </source>
</evidence>
<feature type="region of interest" description="Disordered" evidence="1">
    <location>
        <begin position="28"/>
        <end position="58"/>
    </location>
</feature>
<protein>
    <submittedName>
        <fullName evidence="2">Uncharacterized protein</fullName>
    </submittedName>
</protein>
<comment type="caution">
    <text evidence="2">The sequence shown here is derived from an EMBL/GenBank/DDBJ whole genome shotgun (WGS) entry which is preliminary data.</text>
</comment>
<dbReference type="GeneID" id="70133106"/>
<evidence type="ECO:0000313" key="2">
    <source>
        <dbReference type="EMBL" id="KAH6645603.1"/>
    </source>
</evidence>
<reference evidence="2" key="1">
    <citation type="journal article" date="2021" name="Nat. Commun.">
        <title>Genetic determinants of endophytism in the Arabidopsis root mycobiome.</title>
        <authorList>
            <person name="Mesny F."/>
            <person name="Miyauchi S."/>
            <person name="Thiergart T."/>
            <person name="Pickel B."/>
            <person name="Atanasova L."/>
            <person name="Karlsson M."/>
            <person name="Huettel B."/>
            <person name="Barry K.W."/>
            <person name="Haridas S."/>
            <person name="Chen C."/>
            <person name="Bauer D."/>
            <person name="Andreopoulos W."/>
            <person name="Pangilinan J."/>
            <person name="LaButti K."/>
            <person name="Riley R."/>
            <person name="Lipzen A."/>
            <person name="Clum A."/>
            <person name="Drula E."/>
            <person name="Henrissat B."/>
            <person name="Kohler A."/>
            <person name="Grigoriev I.V."/>
            <person name="Martin F.M."/>
            <person name="Hacquard S."/>
        </authorList>
    </citation>
    <scope>NUCLEOTIDE SEQUENCE</scope>
    <source>
        <strain evidence="2">MPI-SDFR-AT-0073</strain>
    </source>
</reference>
<feature type="non-terminal residue" evidence="2">
    <location>
        <position position="72"/>
    </location>
</feature>
<dbReference type="RefSeq" id="XP_045952117.1">
    <property type="nucleotide sequence ID" value="XM_046104215.1"/>
</dbReference>
<gene>
    <name evidence="2" type="ORF">BKA67DRAFT_585763</name>
</gene>
<proteinExistence type="predicted"/>
<evidence type="ECO:0000313" key="3">
    <source>
        <dbReference type="Proteomes" id="UP000758603"/>
    </source>
</evidence>
<accession>A0A9P8RGK7</accession>
<dbReference type="EMBL" id="JAGPXC010000011">
    <property type="protein sequence ID" value="KAH6645603.1"/>
    <property type="molecule type" value="Genomic_DNA"/>
</dbReference>
<dbReference type="AlphaFoldDB" id="A0A9P8RGK7"/>
<name>A0A9P8RGK7_9PEZI</name>
<organism evidence="2 3">
    <name type="scientific">Truncatella angustata</name>
    <dbReference type="NCBI Taxonomy" id="152316"/>
    <lineage>
        <taxon>Eukaryota</taxon>
        <taxon>Fungi</taxon>
        <taxon>Dikarya</taxon>
        <taxon>Ascomycota</taxon>
        <taxon>Pezizomycotina</taxon>
        <taxon>Sordariomycetes</taxon>
        <taxon>Xylariomycetidae</taxon>
        <taxon>Amphisphaeriales</taxon>
        <taxon>Sporocadaceae</taxon>
        <taxon>Truncatella</taxon>
    </lineage>
</organism>
<sequence length="72" mass="8289">MSKRFEHVFRLLAQIICIQSRALAVRKTDQHIPQPDVARRPSRQVRQPKPDIREAQPPILSRTLGLPVASLR</sequence>
<dbReference type="Proteomes" id="UP000758603">
    <property type="component" value="Unassembled WGS sequence"/>
</dbReference>
<keyword evidence="3" id="KW-1185">Reference proteome</keyword>